<gene>
    <name evidence="1" type="ORF">CEUTPL_LOCUS6611</name>
</gene>
<evidence type="ECO:0000313" key="2">
    <source>
        <dbReference type="Proteomes" id="UP001152799"/>
    </source>
</evidence>
<name>A0A9N9MNS2_9CUCU</name>
<reference evidence="1" key="1">
    <citation type="submission" date="2022-01" db="EMBL/GenBank/DDBJ databases">
        <authorList>
            <person name="King R."/>
        </authorList>
    </citation>
    <scope>NUCLEOTIDE SEQUENCE</scope>
</reference>
<accession>A0A9N9MNS2</accession>
<protein>
    <submittedName>
        <fullName evidence="1">Uncharacterized protein</fullName>
    </submittedName>
</protein>
<proteinExistence type="predicted"/>
<keyword evidence="2" id="KW-1185">Reference proteome</keyword>
<organism evidence="1 2">
    <name type="scientific">Ceutorhynchus assimilis</name>
    <name type="common">cabbage seed weevil</name>
    <dbReference type="NCBI Taxonomy" id="467358"/>
    <lineage>
        <taxon>Eukaryota</taxon>
        <taxon>Metazoa</taxon>
        <taxon>Ecdysozoa</taxon>
        <taxon>Arthropoda</taxon>
        <taxon>Hexapoda</taxon>
        <taxon>Insecta</taxon>
        <taxon>Pterygota</taxon>
        <taxon>Neoptera</taxon>
        <taxon>Endopterygota</taxon>
        <taxon>Coleoptera</taxon>
        <taxon>Polyphaga</taxon>
        <taxon>Cucujiformia</taxon>
        <taxon>Curculionidae</taxon>
        <taxon>Ceutorhynchinae</taxon>
        <taxon>Ceutorhynchus</taxon>
    </lineage>
</organism>
<sequence>MYFSLSCKKPMAFIYELPIRPIYFIKAMCLSLPSKKLMEFLYEVRNNLDLSSGI</sequence>
<dbReference type="EMBL" id="OU892279">
    <property type="protein sequence ID" value="CAG9766017.1"/>
    <property type="molecule type" value="Genomic_DNA"/>
</dbReference>
<evidence type="ECO:0000313" key="1">
    <source>
        <dbReference type="EMBL" id="CAG9766017.1"/>
    </source>
</evidence>
<dbReference type="AlphaFoldDB" id="A0A9N9MNS2"/>
<dbReference type="Proteomes" id="UP001152799">
    <property type="component" value="Chromosome 3"/>
</dbReference>